<protein>
    <submittedName>
        <fullName evidence="1">Uncharacterized protein</fullName>
    </submittedName>
</protein>
<dbReference type="EMBL" id="SZOH01001941">
    <property type="protein sequence ID" value="TKI98196.1"/>
    <property type="molecule type" value="Genomic_DNA"/>
</dbReference>
<organism evidence="1 2">
    <name type="scientific">Bacillus cereus</name>
    <dbReference type="NCBI Taxonomy" id="1396"/>
    <lineage>
        <taxon>Bacteria</taxon>
        <taxon>Bacillati</taxon>
        <taxon>Bacillota</taxon>
        <taxon>Bacilli</taxon>
        <taxon>Bacillales</taxon>
        <taxon>Bacillaceae</taxon>
        <taxon>Bacillus</taxon>
        <taxon>Bacillus cereus group</taxon>
    </lineage>
</organism>
<evidence type="ECO:0000313" key="1">
    <source>
        <dbReference type="EMBL" id="TKI98196.1"/>
    </source>
</evidence>
<proteinExistence type="predicted"/>
<dbReference type="Proteomes" id="UP000308444">
    <property type="component" value="Unassembled WGS sequence"/>
</dbReference>
<gene>
    <name evidence="1" type="ORF">FC695_24475</name>
</gene>
<feature type="non-terminal residue" evidence="1">
    <location>
        <position position="167"/>
    </location>
</feature>
<name>A0A9X9A5P0_BACCE</name>
<sequence length="167" mass="19496">MSSAVNKIPEVEFEDFNEEKFNIEISVATAQEHLSNIDENELTVLDFDSDVWYVHKEVNDQLISFDFQDEKIKIEGMTTQETSKLKIIIKCWTASLLAEYEPLTVQHYLGRLVKALRFTKGFRIELLEEFIGNTMLGHSVRRPTVSTLYNFFDYYDGFEATEEYLKA</sequence>
<reference evidence="1 2" key="1">
    <citation type="journal article" date="2019" name="Environ. Microbiol.">
        <title>An active ?-lactamase is a part of an orchestrated cell wall stress resistance network of Bacillus subtilis and related rhizosphere species.</title>
        <authorList>
            <person name="Bucher T."/>
            <person name="Keren-Paz A."/>
            <person name="Hausser J."/>
            <person name="Olender T."/>
            <person name="Cytryn E."/>
            <person name="Kolodkin-Gal I."/>
        </authorList>
    </citation>
    <scope>NUCLEOTIDE SEQUENCE [LARGE SCALE GENOMIC DNA]</scope>
    <source>
        <strain evidence="1 2">I32</strain>
    </source>
</reference>
<comment type="caution">
    <text evidence="1">The sequence shown here is derived from an EMBL/GenBank/DDBJ whole genome shotgun (WGS) entry which is preliminary data.</text>
</comment>
<accession>A0A9X9A5P0</accession>
<evidence type="ECO:0000313" key="2">
    <source>
        <dbReference type="Proteomes" id="UP000308444"/>
    </source>
</evidence>
<dbReference type="AlphaFoldDB" id="A0A9X9A5P0"/>